<evidence type="ECO:0000313" key="7">
    <source>
        <dbReference type="EMBL" id="KOB68989.1"/>
    </source>
</evidence>
<evidence type="ECO:0000256" key="4">
    <source>
        <dbReference type="ARBA" id="ARBA00022989"/>
    </source>
</evidence>
<dbReference type="Proteomes" id="UP000037510">
    <property type="component" value="Unassembled WGS sequence"/>
</dbReference>
<evidence type="ECO:0000313" key="8">
    <source>
        <dbReference type="Proteomes" id="UP000037510"/>
    </source>
</evidence>
<reference evidence="7 8" key="1">
    <citation type="journal article" date="2015" name="Genome Biol. Evol.">
        <title>The genome of winter moth (Operophtera brumata) provides a genomic perspective on sexual dimorphism and phenology.</title>
        <authorList>
            <person name="Derks M.F."/>
            <person name="Smit S."/>
            <person name="Salis L."/>
            <person name="Schijlen E."/>
            <person name="Bossers A."/>
            <person name="Mateman C."/>
            <person name="Pijl A.S."/>
            <person name="de Ridder D."/>
            <person name="Groenen M.A."/>
            <person name="Visser M.E."/>
            <person name="Megens H.J."/>
        </authorList>
    </citation>
    <scope>NUCLEOTIDE SEQUENCE [LARGE SCALE GENOMIC DNA]</scope>
    <source>
        <strain evidence="7">WM2013NL</strain>
        <tissue evidence="7">Head and thorax</tissue>
    </source>
</reference>
<feature type="non-terminal residue" evidence="7">
    <location>
        <position position="1"/>
    </location>
</feature>
<dbReference type="STRING" id="104452.A0A0L7L133"/>
<dbReference type="PANTHER" id="PTHR43568">
    <property type="entry name" value="P PROTEIN"/>
    <property type="match status" value="1"/>
</dbReference>
<comment type="caution">
    <text evidence="7">The sequence shown here is derived from an EMBL/GenBank/DDBJ whole genome shotgun (WGS) entry which is preliminary data.</text>
</comment>
<dbReference type="PANTHER" id="PTHR43568:SF1">
    <property type="entry name" value="P PROTEIN"/>
    <property type="match status" value="1"/>
</dbReference>
<name>A0A0L7L133_OPEBR</name>
<evidence type="ECO:0000256" key="1">
    <source>
        <dbReference type="ARBA" id="ARBA00004141"/>
    </source>
</evidence>
<keyword evidence="8" id="KW-1185">Reference proteome</keyword>
<dbReference type="Pfam" id="PF03600">
    <property type="entry name" value="CitMHS"/>
    <property type="match status" value="1"/>
</dbReference>
<accession>A0A0L7L133</accession>
<evidence type="ECO:0000259" key="6">
    <source>
        <dbReference type="Pfam" id="PF03600"/>
    </source>
</evidence>
<evidence type="ECO:0000256" key="3">
    <source>
        <dbReference type="ARBA" id="ARBA00022692"/>
    </source>
</evidence>
<dbReference type="InterPro" id="IPR051475">
    <property type="entry name" value="Diverse_Ion_Transporter"/>
</dbReference>
<sequence length="359" mass="40302">THASMLFSYFKTSLDVWVDLPDAIKYDPLLAPFKLRYEEQHGDDLTPGSLDVWVDLPEAIKYDPLLAPFKLRYEEQHGDDLTPGSLDVWVDLPDAIKYDPLLAPFKLRYEEQHGDDLTPGSLDVWVDLPDAIKYDPLLAPSSSYAMRSNMDSPKWSILLPEDKVIDFSPSATDSKMLILENTGPLTRLNGSQYSRQRTQNGTKVVLRLNTSSNTTVPLTVSYQLDPLDYEDGLIYATAGARPSLPELVSWLDVETLLLLFSMMLLVAILAETGLFDYLAVLAFEVTGGRTWPLINCLCLSTALFSTVLDNIVRSHGTGSSARTDVYEMRQEVAVWRRAAASLSNYSRDEDIVRRALEKK</sequence>
<keyword evidence="3" id="KW-0812">Transmembrane</keyword>
<dbReference type="AlphaFoldDB" id="A0A0L7L133"/>
<gene>
    <name evidence="7" type="ORF">OBRU01_11763</name>
</gene>
<keyword evidence="4" id="KW-1133">Transmembrane helix</keyword>
<dbReference type="GO" id="GO:0055085">
    <property type="term" value="P:transmembrane transport"/>
    <property type="evidence" value="ECO:0007669"/>
    <property type="project" value="InterPro"/>
</dbReference>
<evidence type="ECO:0000256" key="2">
    <source>
        <dbReference type="ARBA" id="ARBA00022448"/>
    </source>
</evidence>
<keyword evidence="5" id="KW-0472">Membrane</keyword>
<dbReference type="EMBL" id="JTDY01003798">
    <property type="protein sequence ID" value="KOB68989.1"/>
    <property type="molecule type" value="Genomic_DNA"/>
</dbReference>
<protein>
    <submittedName>
        <fullName evidence="7">Tyrosine transporter</fullName>
    </submittedName>
</protein>
<dbReference type="GO" id="GO:0016020">
    <property type="term" value="C:membrane"/>
    <property type="evidence" value="ECO:0007669"/>
    <property type="project" value="UniProtKB-SubCell"/>
</dbReference>
<feature type="domain" description="Citrate transporter-like" evidence="6">
    <location>
        <begin position="243"/>
        <end position="311"/>
    </location>
</feature>
<proteinExistence type="predicted"/>
<evidence type="ECO:0000256" key="5">
    <source>
        <dbReference type="ARBA" id="ARBA00023136"/>
    </source>
</evidence>
<dbReference type="InterPro" id="IPR004680">
    <property type="entry name" value="Cit_transptr-like_dom"/>
</dbReference>
<keyword evidence="2" id="KW-0813">Transport</keyword>
<feature type="non-terminal residue" evidence="7">
    <location>
        <position position="359"/>
    </location>
</feature>
<comment type="subcellular location">
    <subcellularLocation>
        <location evidence="1">Membrane</location>
        <topology evidence="1">Multi-pass membrane protein</topology>
    </subcellularLocation>
</comment>
<organism evidence="7 8">
    <name type="scientific">Operophtera brumata</name>
    <name type="common">Winter moth</name>
    <name type="synonym">Phalaena brumata</name>
    <dbReference type="NCBI Taxonomy" id="104452"/>
    <lineage>
        <taxon>Eukaryota</taxon>
        <taxon>Metazoa</taxon>
        <taxon>Ecdysozoa</taxon>
        <taxon>Arthropoda</taxon>
        <taxon>Hexapoda</taxon>
        <taxon>Insecta</taxon>
        <taxon>Pterygota</taxon>
        <taxon>Neoptera</taxon>
        <taxon>Endopterygota</taxon>
        <taxon>Lepidoptera</taxon>
        <taxon>Glossata</taxon>
        <taxon>Ditrysia</taxon>
        <taxon>Geometroidea</taxon>
        <taxon>Geometridae</taxon>
        <taxon>Larentiinae</taxon>
        <taxon>Operophtera</taxon>
    </lineage>
</organism>